<evidence type="ECO:0000256" key="1">
    <source>
        <dbReference type="ARBA" id="ARBA00004613"/>
    </source>
</evidence>
<dbReference type="Pfam" id="PF00353">
    <property type="entry name" value="HemolysinCabind"/>
    <property type="match status" value="5"/>
</dbReference>
<dbReference type="InterPro" id="IPR050557">
    <property type="entry name" value="RTX_toxin/Mannuronan_C5-epim"/>
</dbReference>
<dbReference type="InterPro" id="IPR001343">
    <property type="entry name" value="Hemolysn_Ca-bd"/>
</dbReference>
<comment type="caution">
    <text evidence="4">The sequence shown here is derived from an EMBL/GenBank/DDBJ whole genome shotgun (WGS) entry which is preliminary data.</text>
</comment>
<dbReference type="PANTHER" id="PTHR38340:SF1">
    <property type="entry name" value="S-LAYER PROTEIN"/>
    <property type="match status" value="1"/>
</dbReference>
<dbReference type="RefSeq" id="WP_118154275.1">
    <property type="nucleotide sequence ID" value="NZ_QWEY01000009.1"/>
</dbReference>
<dbReference type="InterPro" id="IPR018511">
    <property type="entry name" value="Hemolysin-typ_Ca-bd_CS"/>
</dbReference>
<dbReference type="OrthoDB" id="7801966at2"/>
<dbReference type="AlphaFoldDB" id="A0A411YZI6"/>
<protein>
    <submittedName>
        <fullName evidence="4">Calcium-binding protein</fullName>
    </submittedName>
</protein>
<keyword evidence="5" id="KW-1185">Reference proteome</keyword>
<keyword evidence="2" id="KW-0964">Secreted</keyword>
<organism evidence="4 5">
    <name type="scientific">Pseudotabrizicola alkalilacus</name>
    <dbReference type="NCBI Taxonomy" id="2305252"/>
    <lineage>
        <taxon>Bacteria</taxon>
        <taxon>Pseudomonadati</taxon>
        <taxon>Pseudomonadota</taxon>
        <taxon>Alphaproteobacteria</taxon>
        <taxon>Rhodobacterales</taxon>
        <taxon>Paracoccaceae</taxon>
        <taxon>Pseudotabrizicola</taxon>
    </lineage>
</organism>
<dbReference type="SUPFAM" id="SSF51120">
    <property type="entry name" value="beta-Roll"/>
    <property type="match status" value="2"/>
</dbReference>
<dbReference type="Proteomes" id="UP000284547">
    <property type="component" value="Unassembled WGS sequence"/>
</dbReference>
<feature type="compositionally biased region" description="Gly residues" evidence="3">
    <location>
        <begin position="184"/>
        <end position="197"/>
    </location>
</feature>
<dbReference type="GO" id="GO:0005509">
    <property type="term" value="F:calcium ion binding"/>
    <property type="evidence" value="ECO:0007669"/>
    <property type="project" value="InterPro"/>
</dbReference>
<accession>A0A411YZI6</accession>
<evidence type="ECO:0000256" key="2">
    <source>
        <dbReference type="ARBA" id="ARBA00022525"/>
    </source>
</evidence>
<dbReference type="PANTHER" id="PTHR38340">
    <property type="entry name" value="S-LAYER PROTEIN"/>
    <property type="match status" value="1"/>
</dbReference>
<dbReference type="Gene3D" id="2.150.10.10">
    <property type="entry name" value="Serralysin-like metalloprotease, C-terminal"/>
    <property type="match status" value="3"/>
</dbReference>
<gene>
    <name evidence="4" type="ORF">D1012_15615</name>
</gene>
<sequence>MLAFMAILGVFGAGIVADSLIRPANDADAGDDDDSPEEAEGDEDAVAGIGWIFADDSPDAAEPVASGTPAGYVDDGMPVSDDIPDPVDAAVSLTGDAGDNILNGGGGGDQLSGGAGADQLTGRGGDDRLAGGPGSDWLEGGDGDDSLFGQGGNDTLNGGAGNDVLSGGKGADQLAGGADDDRLSGGGGADTLLGGEGQDTLDGGMGRDWLAGGAGNDVLVGGGGQDTLDGGTGNDTLWGGFVGRSDTAADVLNGGAGDDFIGVGPGDIAMGGDGADLFQLQDFGPGLPVSDIVDYNADEDELVVLYDATIHSAPTLTAEPVDGSDDVTLLLDGVAVALIRDAAGLDLSLISLRAA</sequence>
<proteinExistence type="predicted"/>
<reference evidence="4 5" key="1">
    <citation type="submission" date="2018-08" db="EMBL/GenBank/DDBJ databases">
        <title>Flavobacterium tibetense sp. nov., isolated from a wetland YonghuCo on Tibetan Plateau.</title>
        <authorList>
            <person name="Phurbu D."/>
            <person name="Lu H."/>
            <person name="Xing P."/>
        </authorList>
    </citation>
    <scope>NUCLEOTIDE SEQUENCE [LARGE SCALE GENOMIC DNA]</scope>
    <source>
        <strain evidence="4 5">DJC</strain>
    </source>
</reference>
<feature type="region of interest" description="Disordered" evidence="3">
    <location>
        <begin position="100"/>
        <end position="208"/>
    </location>
</feature>
<dbReference type="PROSITE" id="PS00330">
    <property type="entry name" value="HEMOLYSIN_CALCIUM"/>
    <property type="match status" value="5"/>
</dbReference>
<feature type="compositionally biased region" description="Gly residues" evidence="3">
    <location>
        <begin position="103"/>
        <end position="116"/>
    </location>
</feature>
<dbReference type="GO" id="GO:0005576">
    <property type="term" value="C:extracellular region"/>
    <property type="evidence" value="ECO:0007669"/>
    <property type="project" value="UniProtKB-SubCell"/>
</dbReference>
<dbReference type="InterPro" id="IPR011049">
    <property type="entry name" value="Serralysin-like_metalloprot_C"/>
</dbReference>
<dbReference type="PRINTS" id="PR00313">
    <property type="entry name" value="CABNDNGRPT"/>
</dbReference>
<dbReference type="EMBL" id="QWEY01000009">
    <property type="protein sequence ID" value="RGP36216.1"/>
    <property type="molecule type" value="Genomic_DNA"/>
</dbReference>
<evidence type="ECO:0000313" key="4">
    <source>
        <dbReference type="EMBL" id="RGP36216.1"/>
    </source>
</evidence>
<evidence type="ECO:0000313" key="5">
    <source>
        <dbReference type="Proteomes" id="UP000284547"/>
    </source>
</evidence>
<evidence type="ECO:0000256" key="3">
    <source>
        <dbReference type="SAM" id="MobiDB-lite"/>
    </source>
</evidence>
<name>A0A411YZI6_9RHOB</name>
<comment type="subcellular location">
    <subcellularLocation>
        <location evidence="1">Secreted</location>
    </subcellularLocation>
</comment>